<feature type="region of interest" description="Disordered" evidence="2">
    <location>
        <begin position="198"/>
        <end position="260"/>
    </location>
</feature>
<keyword evidence="1" id="KW-0175">Coiled coil</keyword>
<accession>A0A061QYN0</accession>
<dbReference type="EMBL" id="GBEZ01021975">
    <property type="protein sequence ID" value="JAC64823.1"/>
    <property type="molecule type" value="Transcribed_RNA"/>
</dbReference>
<evidence type="ECO:0000256" key="2">
    <source>
        <dbReference type="SAM" id="MobiDB-lite"/>
    </source>
</evidence>
<protein>
    <submittedName>
        <fullName evidence="3">Uncharacterized protein</fullName>
    </submittedName>
</protein>
<organism evidence="3">
    <name type="scientific">Tetraselmis sp. GSL018</name>
    <dbReference type="NCBI Taxonomy" id="582737"/>
    <lineage>
        <taxon>Eukaryota</taxon>
        <taxon>Viridiplantae</taxon>
        <taxon>Chlorophyta</taxon>
        <taxon>core chlorophytes</taxon>
        <taxon>Chlorodendrophyceae</taxon>
        <taxon>Chlorodendrales</taxon>
        <taxon>Chlorodendraceae</taxon>
        <taxon>Tetraselmis</taxon>
    </lineage>
</organism>
<gene>
    <name evidence="3" type="ORF">TSPGSL018_17449</name>
</gene>
<dbReference type="AlphaFoldDB" id="A0A061QYN0"/>
<reference evidence="3" key="1">
    <citation type="submission" date="2014-05" db="EMBL/GenBank/DDBJ databases">
        <title>The transcriptome of the halophilic microalga Tetraselmis sp. GSL018 isolated from the Great Salt Lake, Utah.</title>
        <authorList>
            <person name="Jinkerson R.E."/>
            <person name="D'Adamo S."/>
            <person name="Posewitz M.C."/>
        </authorList>
    </citation>
    <scope>NUCLEOTIDE SEQUENCE</scope>
    <source>
        <strain evidence="3">GSL018</strain>
    </source>
</reference>
<evidence type="ECO:0000256" key="1">
    <source>
        <dbReference type="SAM" id="Coils"/>
    </source>
</evidence>
<feature type="coiled-coil region" evidence="1">
    <location>
        <begin position="297"/>
        <end position="324"/>
    </location>
</feature>
<evidence type="ECO:0000313" key="3">
    <source>
        <dbReference type="EMBL" id="JAC64823.1"/>
    </source>
</evidence>
<name>A0A061QYN0_9CHLO</name>
<proteinExistence type="predicted"/>
<sequence length="486" mass="52220">MPTVEAIRDVFQFFERCQLAEHAGGLITRDLKKLLVSLFGSDVDEETLVALSSHLTGSRAPDDTIHLREVVQGLERWFEGRGLDCTRTGATQEDCPVHIPSLPAKPKMHTQPQISSSAVNGEGDGLVWELETSSTTPGAAGAGSRDSGATRSAVSLLLGSLGRAWQGQDTGKSHGQTDAAQDVAGCLSTSDSYLEQYRSQRQSISGPGDPTTPAPRPARSWTGWEQPPVDRLALEKPAGRPADGGRGAGEALPGEPHGLPTADARAFEAVLEQAFSARHSSLVKEVRSLRERVHLEAEENRSLLMLLEEERRNAARQAASAAKAVQRRNELEQRFNARGEVMQSLNESFKSVHDQYRASLGEIECCRHDVKAASAALGPMAGLGPSIGSLAQGIADLEQQVATIPGRLKKGEQDTADAIVQVELGRPIPGEFGQRQHCSGRSSAAAKAAAAKCQRQMEVVSRQSQHVREGIHDLCLVMEACSQFAR</sequence>